<accession>A0A9P4P5U0</accession>
<dbReference type="Proteomes" id="UP000799764">
    <property type="component" value="Unassembled WGS sequence"/>
</dbReference>
<dbReference type="EMBL" id="MU001516">
    <property type="protein sequence ID" value="KAF2437413.1"/>
    <property type="molecule type" value="Genomic_DNA"/>
</dbReference>
<protein>
    <submittedName>
        <fullName evidence="1">Uncharacterized protein</fullName>
    </submittedName>
</protein>
<dbReference type="OrthoDB" id="10526880at2759"/>
<keyword evidence="2" id="KW-1185">Reference proteome</keyword>
<comment type="caution">
    <text evidence="1">The sequence shown here is derived from an EMBL/GenBank/DDBJ whole genome shotgun (WGS) entry which is preliminary data.</text>
</comment>
<evidence type="ECO:0000313" key="2">
    <source>
        <dbReference type="Proteomes" id="UP000799764"/>
    </source>
</evidence>
<organism evidence="1 2">
    <name type="scientific">Karstenula rhodostoma CBS 690.94</name>
    <dbReference type="NCBI Taxonomy" id="1392251"/>
    <lineage>
        <taxon>Eukaryota</taxon>
        <taxon>Fungi</taxon>
        <taxon>Dikarya</taxon>
        <taxon>Ascomycota</taxon>
        <taxon>Pezizomycotina</taxon>
        <taxon>Dothideomycetes</taxon>
        <taxon>Pleosporomycetidae</taxon>
        <taxon>Pleosporales</taxon>
        <taxon>Massarineae</taxon>
        <taxon>Didymosphaeriaceae</taxon>
        <taxon>Karstenula</taxon>
    </lineage>
</organism>
<gene>
    <name evidence="1" type="ORF">P171DRAFT_182361</name>
</gene>
<reference evidence="1" key="1">
    <citation type="journal article" date="2020" name="Stud. Mycol.">
        <title>101 Dothideomycetes genomes: a test case for predicting lifestyles and emergence of pathogens.</title>
        <authorList>
            <person name="Haridas S."/>
            <person name="Albert R."/>
            <person name="Binder M."/>
            <person name="Bloem J."/>
            <person name="Labutti K."/>
            <person name="Salamov A."/>
            <person name="Andreopoulos B."/>
            <person name="Baker S."/>
            <person name="Barry K."/>
            <person name="Bills G."/>
            <person name="Bluhm B."/>
            <person name="Cannon C."/>
            <person name="Castanera R."/>
            <person name="Culley D."/>
            <person name="Daum C."/>
            <person name="Ezra D."/>
            <person name="Gonzalez J."/>
            <person name="Henrissat B."/>
            <person name="Kuo A."/>
            <person name="Liang C."/>
            <person name="Lipzen A."/>
            <person name="Lutzoni F."/>
            <person name="Magnuson J."/>
            <person name="Mondo S."/>
            <person name="Nolan M."/>
            <person name="Ohm R."/>
            <person name="Pangilinan J."/>
            <person name="Park H.-J."/>
            <person name="Ramirez L."/>
            <person name="Alfaro M."/>
            <person name="Sun H."/>
            <person name="Tritt A."/>
            <person name="Yoshinaga Y."/>
            <person name="Zwiers L.-H."/>
            <person name="Turgeon B."/>
            <person name="Goodwin S."/>
            <person name="Spatafora J."/>
            <person name="Crous P."/>
            <person name="Grigoriev I."/>
        </authorList>
    </citation>
    <scope>NUCLEOTIDE SEQUENCE</scope>
    <source>
        <strain evidence="1">CBS 690.94</strain>
    </source>
</reference>
<name>A0A9P4P5U0_9PLEO</name>
<dbReference type="AlphaFoldDB" id="A0A9P4P5U0"/>
<proteinExistence type="predicted"/>
<sequence>MHSLSVTELPCLDINLAGTVPEGVHAANTLYRMPSAVLGTTRSKDLTGINQLNTWSYDIPHGPDSAIVAMMWRAAIDLTHGCADRQQFRPNVFCRAPGVNLPVTDPSPGTTVGGSVVAPSSYPVRQGMRFSTSRAARIKRLIEKHDMQAIQTPSLSAGRRLVDKVRICLTTGRKPPLQKVPGIACAVTDRISI</sequence>
<evidence type="ECO:0000313" key="1">
    <source>
        <dbReference type="EMBL" id="KAF2437413.1"/>
    </source>
</evidence>